<dbReference type="GeneID" id="74431633"/>
<dbReference type="KEGG" id="cis:CINS_0838"/>
<dbReference type="EMBL" id="CP007770">
    <property type="protein sequence ID" value="AJC87802.1"/>
    <property type="molecule type" value="Genomic_DNA"/>
</dbReference>
<name>A0A0A8H1F1_9BACT</name>
<dbReference type="HOGENOM" id="CLU_2141277_0_0_7"/>
<evidence type="ECO:0000256" key="1">
    <source>
        <dbReference type="SAM" id="Phobius"/>
    </source>
</evidence>
<sequence length="107" mass="12879">MFFYSYEPLTFATLLFLLVVFFMAKTKSKKEFKEKIIDKELADFAKNIDIFFKENKPTKTLLSRQTIQFAIKNNLFTVSIKKQFYQILQKYPNEKEFIIEFNHNLLS</sequence>
<keyword evidence="1" id="KW-0472">Membrane</keyword>
<organism evidence="2 3">
    <name type="scientific">Campylobacter insulaenigrae NCTC 12927</name>
    <dbReference type="NCBI Taxonomy" id="1031564"/>
    <lineage>
        <taxon>Bacteria</taxon>
        <taxon>Pseudomonadati</taxon>
        <taxon>Campylobacterota</taxon>
        <taxon>Epsilonproteobacteria</taxon>
        <taxon>Campylobacterales</taxon>
        <taxon>Campylobacteraceae</taxon>
        <taxon>Campylobacter</taxon>
    </lineage>
</organism>
<evidence type="ECO:0000313" key="3">
    <source>
        <dbReference type="Proteomes" id="UP000031163"/>
    </source>
</evidence>
<keyword evidence="1" id="KW-1133">Transmembrane helix</keyword>
<accession>A0A0A8H1F1</accession>
<dbReference type="AlphaFoldDB" id="A0A0A8H1F1"/>
<protein>
    <submittedName>
        <fullName evidence="2">Uncharacterized protein</fullName>
    </submittedName>
</protein>
<evidence type="ECO:0000313" key="2">
    <source>
        <dbReference type="EMBL" id="AJC87802.1"/>
    </source>
</evidence>
<keyword evidence="1" id="KW-0812">Transmembrane</keyword>
<proteinExistence type="predicted"/>
<dbReference type="Proteomes" id="UP000031163">
    <property type="component" value="Chromosome"/>
</dbReference>
<feature type="transmembrane region" description="Helical" evidence="1">
    <location>
        <begin position="6"/>
        <end position="24"/>
    </location>
</feature>
<dbReference type="STRING" id="1031564.CINS_0838"/>
<dbReference type="RefSeq" id="WP_039650113.1">
    <property type="nucleotide sequence ID" value="NZ_CP007770.1"/>
</dbReference>
<gene>
    <name evidence="2" type="ORF">CINS_0838</name>
</gene>
<reference evidence="2 3" key="1">
    <citation type="journal article" date="2014" name="Genome Biol. Evol.">
        <title>Comparative Genomics of the Campylobacter lari Group.</title>
        <authorList>
            <person name="Miller W.G."/>
            <person name="Yee E."/>
            <person name="Chapman M.H."/>
            <person name="Smith T.P."/>
            <person name="Bono J.L."/>
            <person name="Huynh S."/>
            <person name="Parker C.T."/>
            <person name="Vandamme P."/>
            <person name="Luong K."/>
            <person name="Korlach J."/>
        </authorList>
    </citation>
    <scope>NUCLEOTIDE SEQUENCE [LARGE SCALE GENOMIC DNA]</scope>
    <source>
        <strain evidence="2 3">NCTC 12927</strain>
    </source>
</reference>